<feature type="compositionally biased region" description="Low complexity" evidence="1">
    <location>
        <begin position="58"/>
        <end position="74"/>
    </location>
</feature>
<evidence type="ECO:0000313" key="4">
    <source>
        <dbReference type="Proteomes" id="UP000324022"/>
    </source>
</evidence>
<dbReference type="EMBL" id="OOIN01000024">
    <property type="protein sequence ID" value="SPO28670.1"/>
    <property type="molecule type" value="Genomic_DNA"/>
</dbReference>
<evidence type="ECO:0000256" key="2">
    <source>
        <dbReference type="SAM" id="SignalP"/>
    </source>
</evidence>
<keyword evidence="2" id="KW-0732">Signal</keyword>
<proteinExistence type="predicted"/>
<organism evidence="3 4">
    <name type="scientific">Ustilago trichophora</name>
    <dbReference type="NCBI Taxonomy" id="86804"/>
    <lineage>
        <taxon>Eukaryota</taxon>
        <taxon>Fungi</taxon>
        <taxon>Dikarya</taxon>
        <taxon>Basidiomycota</taxon>
        <taxon>Ustilaginomycotina</taxon>
        <taxon>Ustilaginomycetes</taxon>
        <taxon>Ustilaginales</taxon>
        <taxon>Ustilaginaceae</taxon>
        <taxon>Ustilago</taxon>
    </lineage>
</organism>
<dbReference type="AlphaFoldDB" id="A0A5C3EEM6"/>
<feature type="signal peptide" evidence="2">
    <location>
        <begin position="1"/>
        <end position="25"/>
    </location>
</feature>
<evidence type="ECO:0000256" key="1">
    <source>
        <dbReference type="SAM" id="MobiDB-lite"/>
    </source>
</evidence>
<dbReference type="Proteomes" id="UP000324022">
    <property type="component" value="Unassembled WGS sequence"/>
</dbReference>
<accession>A0A5C3EEM6</accession>
<feature type="region of interest" description="Disordered" evidence="1">
    <location>
        <begin position="58"/>
        <end position="79"/>
    </location>
</feature>
<protein>
    <recommendedName>
        <fullName evidence="5">Effector family protein Eff1</fullName>
    </recommendedName>
</protein>
<name>A0A5C3EEM6_9BASI</name>
<gene>
    <name evidence="3" type="ORF">UTRI_04548</name>
</gene>
<evidence type="ECO:0008006" key="5">
    <source>
        <dbReference type="Google" id="ProtNLM"/>
    </source>
</evidence>
<keyword evidence="4" id="KW-1185">Reference proteome</keyword>
<reference evidence="3 4" key="1">
    <citation type="submission" date="2018-03" db="EMBL/GenBank/DDBJ databases">
        <authorList>
            <person name="Guldener U."/>
        </authorList>
    </citation>
    <scope>NUCLEOTIDE SEQUENCE [LARGE SCALE GENOMIC DNA]</scope>
    <source>
        <strain evidence="3 4">NBRC100155</strain>
    </source>
</reference>
<evidence type="ECO:0000313" key="3">
    <source>
        <dbReference type="EMBL" id="SPO28670.1"/>
    </source>
</evidence>
<sequence length="284" mass="31334">MFGKMGQCALGLLITLSILASFALAAPLGPSEPAAPIAPVVPVVPAASDAPVAAAASAAPAEPDVPVSSKPVDPQHFRYQKRPFNPADLQPIDEFVNYKTVANNPRRLVPDIPPSPQRSWMPEWSMPWSPDRNAVPSTKNQLDRLLMNPKKPLLPGQRLPLAPRPVGDLYAIKLPGNAWDSDALEEMLKMQKGREFYAEGDKGRVWLVQANRQTSEVLGDVKEKVNSELASRPAERTVWAPNFPRENIRIGQAKSSLGWMDRLTQGARRWFGSTYKGLKYLKPF</sequence>
<feature type="chain" id="PRO_5022757934" description="Effector family protein Eff1" evidence="2">
    <location>
        <begin position="26"/>
        <end position="284"/>
    </location>
</feature>